<sequence length="271" mass="31023">MNYIKYVKSKDNTKLYMKVNDVQEAKANIIIVHGVAEHLDRYDEITGYLNDNGFNVIRYDQRGHGRSEGKQTFYSNSDEIVEDLEAVTNDVKTHMDGKVYLIGHSMGGYTVALYGTQHPNKVDGVITSGALTRYNNELFGNPDKNISPDTYLENSLGEGVCSEKEVMEKYELDDLNAKQISMGLIFSLMDGIEYLKAHAQNFTDNVLILHGKEDGLVSYQDSIQFFQEIGSVHKSLHIYDRLQHEIFNEKSQNKFIFEEIVEWLENELNKN</sequence>
<evidence type="ECO:0000313" key="2">
    <source>
        <dbReference type="EMBL" id="SUM83645.1"/>
    </source>
</evidence>
<dbReference type="EMBL" id="UHED01000001">
    <property type="protein sequence ID" value="SUM83645.1"/>
    <property type="molecule type" value="Genomic_DNA"/>
</dbReference>
<evidence type="ECO:0000259" key="1">
    <source>
        <dbReference type="Pfam" id="PF12146"/>
    </source>
</evidence>
<dbReference type="OMA" id="QNAQNLW"/>
<dbReference type="GeneID" id="3615053"/>
<gene>
    <name evidence="2" type="primary">ytpA_2</name>
    <name evidence="2" type="ORF">NCTC7688_02145</name>
</gene>
<protein>
    <submittedName>
        <fullName evidence="2">Lysophospholipase</fullName>
        <ecNumber evidence="2">3.1.1.-</ecNumber>
    </submittedName>
</protein>
<dbReference type="SUPFAM" id="SSF53474">
    <property type="entry name" value="alpha/beta-Hydrolases"/>
    <property type="match status" value="1"/>
</dbReference>
<dbReference type="PANTHER" id="PTHR11614">
    <property type="entry name" value="PHOSPHOLIPASE-RELATED"/>
    <property type="match status" value="1"/>
</dbReference>
<dbReference type="InterPro" id="IPR051044">
    <property type="entry name" value="MAG_DAG_Lipase"/>
</dbReference>
<dbReference type="RefSeq" id="WP_011303567.1">
    <property type="nucleotide sequence ID" value="NZ_CAXOKG010000003.1"/>
</dbReference>
<dbReference type="AlphaFoldDB" id="A0A380HNY6"/>
<dbReference type="InterPro" id="IPR000073">
    <property type="entry name" value="AB_hydrolase_1"/>
</dbReference>
<dbReference type="EC" id="3.1.1.-" evidence="2"/>
<dbReference type="GO" id="GO:0016787">
    <property type="term" value="F:hydrolase activity"/>
    <property type="evidence" value="ECO:0007669"/>
    <property type="project" value="UniProtKB-KW"/>
</dbReference>
<dbReference type="InterPro" id="IPR029058">
    <property type="entry name" value="AB_hydrolase_fold"/>
</dbReference>
<dbReference type="PRINTS" id="PR00111">
    <property type="entry name" value="ABHYDROLASE"/>
</dbReference>
<organism evidence="2 3">
    <name type="scientific">Staphylococcus saprophyticus</name>
    <dbReference type="NCBI Taxonomy" id="29385"/>
    <lineage>
        <taxon>Bacteria</taxon>
        <taxon>Bacillati</taxon>
        <taxon>Bacillota</taxon>
        <taxon>Bacilli</taxon>
        <taxon>Bacillales</taxon>
        <taxon>Staphylococcaceae</taxon>
        <taxon>Staphylococcus</taxon>
    </lineage>
</organism>
<reference evidence="2 3" key="1">
    <citation type="submission" date="2018-06" db="EMBL/GenBank/DDBJ databases">
        <authorList>
            <consortium name="Pathogen Informatics"/>
            <person name="Doyle S."/>
        </authorList>
    </citation>
    <scope>NUCLEOTIDE SEQUENCE [LARGE SCALE GENOMIC DNA]</scope>
    <source>
        <strain evidence="2 3">NCTC7688</strain>
    </source>
</reference>
<evidence type="ECO:0000313" key="3">
    <source>
        <dbReference type="Proteomes" id="UP000254707"/>
    </source>
</evidence>
<name>A0A380HNY6_STASA</name>
<dbReference type="Pfam" id="PF12146">
    <property type="entry name" value="Hydrolase_4"/>
    <property type="match status" value="1"/>
</dbReference>
<keyword evidence="2" id="KW-0378">Hydrolase</keyword>
<dbReference type="Gene3D" id="3.40.50.1820">
    <property type="entry name" value="alpha/beta hydrolase"/>
    <property type="match status" value="1"/>
</dbReference>
<accession>A0A380HNY6</accession>
<feature type="domain" description="Serine aminopeptidase S33" evidence="1">
    <location>
        <begin position="23"/>
        <end position="250"/>
    </location>
</feature>
<dbReference type="Proteomes" id="UP000254707">
    <property type="component" value="Unassembled WGS sequence"/>
</dbReference>
<proteinExistence type="predicted"/>
<dbReference type="InterPro" id="IPR022742">
    <property type="entry name" value="Hydrolase_4"/>
</dbReference>